<evidence type="ECO:0000313" key="3">
    <source>
        <dbReference type="Proteomes" id="UP001529510"/>
    </source>
</evidence>
<feature type="region of interest" description="Disordered" evidence="1">
    <location>
        <begin position="1"/>
        <end position="33"/>
    </location>
</feature>
<evidence type="ECO:0000313" key="2">
    <source>
        <dbReference type="EMBL" id="KAL0193766.1"/>
    </source>
</evidence>
<comment type="caution">
    <text evidence="2">The sequence shown here is derived from an EMBL/GenBank/DDBJ whole genome shotgun (WGS) entry which is preliminary data.</text>
</comment>
<accession>A0ABD0R5I3</accession>
<evidence type="ECO:0000256" key="1">
    <source>
        <dbReference type="SAM" id="MobiDB-lite"/>
    </source>
</evidence>
<feature type="non-terminal residue" evidence="2">
    <location>
        <position position="1"/>
    </location>
</feature>
<keyword evidence="3" id="KW-1185">Reference proteome</keyword>
<reference evidence="2 3" key="1">
    <citation type="submission" date="2024-05" db="EMBL/GenBank/DDBJ databases">
        <title>Genome sequencing and assembly of Indian major carp, Cirrhinus mrigala (Hamilton, 1822).</title>
        <authorList>
            <person name="Mohindra V."/>
            <person name="Chowdhury L.M."/>
            <person name="Lal K."/>
            <person name="Jena J.K."/>
        </authorList>
    </citation>
    <scope>NUCLEOTIDE SEQUENCE [LARGE SCALE GENOMIC DNA]</scope>
    <source>
        <strain evidence="2">CM1030</strain>
        <tissue evidence="2">Blood</tissue>
    </source>
</reference>
<gene>
    <name evidence="2" type="ORF">M9458_012062</name>
</gene>
<organism evidence="2 3">
    <name type="scientific">Cirrhinus mrigala</name>
    <name type="common">Mrigala</name>
    <dbReference type="NCBI Taxonomy" id="683832"/>
    <lineage>
        <taxon>Eukaryota</taxon>
        <taxon>Metazoa</taxon>
        <taxon>Chordata</taxon>
        <taxon>Craniata</taxon>
        <taxon>Vertebrata</taxon>
        <taxon>Euteleostomi</taxon>
        <taxon>Actinopterygii</taxon>
        <taxon>Neopterygii</taxon>
        <taxon>Teleostei</taxon>
        <taxon>Ostariophysi</taxon>
        <taxon>Cypriniformes</taxon>
        <taxon>Cyprinidae</taxon>
        <taxon>Labeoninae</taxon>
        <taxon>Labeonini</taxon>
        <taxon>Cirrhinus</taxon>
    </lineage>
</organism>
<dbReference type="Gene3D" id="3.30.200.20">
    <property type="entry name" value="Phosphorylase Kinase, domain 1"/>
    <property type="match status" value="1"/>
</dbReference>
<protein>
    <submittedName>
        <fullName evidence="2">Uncharacterized protein</fullName>
    </submittedName>
</protein>
<dbReference type="Proteomes" id="UP001529510">
    <property type="component" value="Unassembled WGS sequence"/>
</dbReference>
<dbReference type="AlphaFoldDB" id="A0ABD0R5I3"/>
<dbReference type="EMBL" id="JAMKFB020000005">
    <property type="protein sequence ID" value="KAL0193766.1"/>
    <property type="molecule type" value="Genomic_DNA"/>
</dbReference>
<feature type="non-terminal residue" evidence="2">
    <location>
        <position position="62"/>
    </location>
</feature>
<name>A0ABD0R5I3_CIRMR</name>
<proteinExistence type="predicted"/>
<sequence length="62" mass="6802">RSNSICKSPVSSSPKDPPFLTRDIGRSESLRSPSSCSHRIFRPCDLIHGEILGKGFFGQAIK</sequence>